<accession>A0A9P4W585</accession>
<evidence type="ECO:0000256" key="1">
    <source>
        <dbReference type="SAM" id="MobiDB-lite"/>
    </source>
</evidence>
<feature type="transmembrane region" description="Helical" evidence="2">
    <location>
        <begin position="240"/>
        <end position="261"/>
    </location>
</feature>
<reference evidence="3" key="1">
    <citation type="submission" date="2019-04" db="EMBL/GenBank/DDBJ databases">
        <title>Sequencing of skin fungus with MAO and IRED activity.</title>
        <authorList>
            <person name="Marsaioli A.J."/>
            <person name="Bonatto J.M.C."/>
            <person name="Reis Junior O."/>
        </authorList>
    </citation>
    <scope>NUCLEOTIDE SEQUENCE</scope>
    <source>
        <strain evidence="3">30M1</strain>
    </source>
</reference>
<feature type="compositionally biased region" description="Pro residues" evidence="1">
    <location>
        <begin position="344"/>
        <end position="354"/>
    </location>
</feature>
<keyword evidence="2" id="KW-1133">Transmembrane helix</keyword>
<dbReference type="Proteomes" id="UP000801428">
    <property type="component" value="Unassembled WGS sequence"/>
</dbReference>
<feature type="region of interest" description="Disordered" evidence="1">
    <location>
        <begin position="283"/>
        <end position="385"/>
    </location>
</feature>
<keyword evidence="2" id="KW-0472">Membrane</keyword>
<feature type="compositionally biased region" description="Polar residues" evidence="1">
    <location>
        <begin position="302"/>
        <end position="313"/>
    </location>
</feature>
<evidence type="ECO:0000256" key="2">
    <source>
        <dbReference type="SAM" id="Phobius"/>
    </source>
</evidence>
<keyword evidence="2" id="KW-0812">Transmembrane</keyword>
<dbReference type="OrthoDB" id="3798694at2759"/>
<feature type="region of interest" description="Disordered" evidence="1">
    <location>
        <begin position="24"/>
        <end position="233"/>
    </location>
</feature>
<keyword evidence="4" id="KW-1185">Reference proteome</keyword>
<dbReference type="AlphaFoldDB" id="A0A9P4W585"/>
<organism evidence="3 4">
    <name type="scientific">Curvularia kusanoi</name>
    <name type="common">Cochliobolus kusanoi</name>
    <dbReference type="NCBI Taxonomy" id="90978"/>
    <lineage>
        <taxon>Eukaryota</taxon>
        <taxon>Fungi</taxon>
        <taxon>Dikarya</taxon>
        <taxon>Ascomycota</taxon>
        <taxon>Pezizomycotina</taxon>
        <taxon>Dothideomycetes</taxon>
        <taxon>Pleosporomycetidae</taxon>
        <taxon>Pleosporales</taxon>
        <taxon>Pleosporineae</taxon>
        <taxon>Pleosporaceae</taxon>
        <taxon>Curvularia</taxon>
    </lineage>
</organism>
<gene>
    <name evidence="3" type="ORF">E8E13_004534</name>
</gene>
<protein>
    <submittedName>
        <fullName evidence="3">Uncharacterized protein</fullName>
    </submittedName>
</protein>
<sequence length="385" mass="39596">MALFQRRRPTPIDVFVIRTKRQAAGLGAAGPGSSDAPKSPDSPASSAGASSPSDSSDSEDDEPKSPKSPKSPKKSSQSSTTSQAPPTTTSTAAITSSSSKTKSPPSSPTKSSQPSSIATTTSSPSSSTAFTLVPTSQGIAAVAPPPPVVTDPSTSTFTSIPTSKATSSRPSSTASPFTPSPPTSRSSQVFSSKIARPTQSASNTASGVSSRISGIPVAEDDPPHRTHPEPPTLMSKGAEAAAITLSIIGAIIIAVCIFLYCKRRRRQRAARLDAELERDAQNYVSSLPSSTSTPPNPATGAHMTQISSRSNTLFGAGPYTRPETVTTNHDSAANSHPNHASIPLPQPTPNPFADPPLNKAYDVLAGRPRSTTLTDRGSQGEEGEG</sequence>
<feature type="compositionally biased region" description="Polar residues" evidence="1">
    <location>
        <begin position="197"/>
        <end position="212"/>
    </location>
</feature>
<feature type="compositionally biased region" description="Polar residues" evidence="1">
    <location>
        <begin position="323"/>
        <end position="338"/>
    </location>
</feature>
<feature type="compositionally biased region" description="Low complexity" evidence="1">
    <location>
        <begin position="150"/>
        <end position="187"/>
    </location>
</feature>
<dbReference type="EMBL" id="SWKU01000025">
    <property type="protein sequence ID" value="KAF2996865.1"/>
    <property type="molecule type" value="Genomic_DNA"/>
</dbReference>
<evidence type="ECO:0000313" key="4">
    <source>
        <dbReference type="Proteomes" id="UP000801428"/>
    </source>
</evidence>
<comment type="caution">
    <text evidence="3">The sequence shown here is derived from an EMBL/GenBank/DDBJ whole genome shotgun (WGS) entry which is preliminary data.</text>
</comment>
<evidence type="ECO:0000313" key="3">
    <source>
        <dbReference type="EMBL" id="KAF2996865.1"/>
    </source>
</evidence>
<name>A0A9P4W585_CURKU</name>
<proteinExistence type="predicted"/>
<feature type="compositionally biased region" description="Low complexity" evidence="1">
    <location>
        <begin position="74"/>
        <end position="131"/>
    </location>
</feature>
<feature type="compositionally biased region" description="Low complexity" evidence="1">
    <location>
        <begin position="31"/>
        <end position="55"/>
    </location>
</feature>